<dbReference type="STRING" id="29563.SAMN02983006_02488"/>
<name>A0A1I4M304_9FIRM</name>
<dbReference type="RefSeq" id="WP_089862498.1">
    <property type="nucleotide sequence ID" value="NZ_FOTI01000047.1"/>
</dbReference>
<dbReference type="EMBL" id="FOTI01000047">
    <property type="protein sequence ID" value="SFL97483.1"/>
    <property type="molecule type" value="Genomic_DNA"/>
</dbReference>
<dbReference type="AlphaFoldDB" id="A0A1I4M304"/>
<evidence type="ECO:0000313" key="4">
    <source>
        <dbReference type="Proteomes" id="UP000199006"/>
    </source>
</evidence>
<dbReference type="OrthoDB" id="9789361at2"/>
<keyword evidence="4" id="KW-1185">Reference proteome</keyword>
<protein>
    <submittedName>
        <fullName evidence="3">CRISPR-associated protein Cmr4</fullName>
    </submittedName>
</protein>
<dbReference type="NCBIfam" id="TIGR02580">
    <property type="entry name" value="cas_RAMP_Cmr4"/>
    <property type="match status" value="1"/>
</dbReference>
<dbReference type="Proteomes" id="UP000199006">
    <property type="component" value="Unassembled WGS sequence"/>
</dbReference>
<evidence type="ECO:0000259" key="2">
    <source>
        <dbReference type="Pfam" id="PF03787"/>
    </source>
</evidence>
<dbReference type="GO" id="GO:0051607">
    <property type="term" value="P:defense response to virus"/>
    <property type="evidence" value="ECO:0007669"/>
    <property type="project" value="UniProtKB-KW"/>
</dbReference>
<proteinExistence type="predicted"/>
<evidence type="ECO:0000256" key="1">
    <source>
        <dbReference type="ARBA" id="ARBA00023118"/>
    </source>
</evidence>
<dbReference type="PANTHER" id="PTHR36700:SF1">
    <property type="entry name" value="CRISPR SYSTEM CMR SUBUNIT CMR4"/>
    <property type="match status" value="1"/>
</dbReference>
<organism evidence="3 4">
    <name type="scientific">Halanaerobium salsuginis</name>
    <dbReference type="NCBI Taxonomy" id="29563"/>
    <lineage>
        <taxon>Bacteria</taxon>
        <taxon>Bacillati</taxon>
        <taxon>Bacillota</taxon>
        <taxon>Clostridia</taxon>
        <taxon>Halanaerobiales</taxon>
        <taxon>Halanaerobiaceae</taxon>
        <taxon>Halanaerobium</taxon>
    </lineage>
</organism>
<dbReference type="InterPro" id="IPR005537">
    <property type="entry name" value="RAMP_III_fam"/>
</dbReference>
<dbReference type="InterPro" id="IPR013410">
    <property type="entry name" value="CRISPR-assoc_RAMP_Cmr4"/>
</dbReference>
<keyword evidence="1" id="KW-0051">Antiviral defense</keyword>
<gene>
    <name evidence="3" type="ORF">SAMN02983006_02488</name>
</gene>
<feature type="domain" description="CRISPR type III-associated protein" evidence="2">
    <location>
        <begin position="10"/>
        <end position="293"/>
    </location>
</feature>
<reference evidence="3 4" key="1">
    <citation type="submission" date="2016-10" db="EMBL/GenBank/DDBJ databases">
        <authorList>
            <person name="de Groot N.N."/>
        </authorList>
    </citation>
    <scope>NUCLEOTIDE SEQUENCE [LARGE SCALE GENOMIC DNA]</scope>
    <source>
        <strain evidence="3 4">ATCC 51327</strain>
    </source>
</reference>
<dbReference type="PANTHER" id="PTHR36700">
    <property type="entry name" value="CRISPR SYSTEM CMR SUBUNIT CMR4"/>
    <property type="match status" value="1"/>
</dbReference>
<evidence type="ECO:0000313" key="3">
    <source>
        <dbReference type="EMBL" id="SFL97483.1"/>
    </source>
</evidence>
<dbReference type="Pfam" id="PF03787">
    <property type="entry name" value="RAMPs"/>
    <property type="match status" value="1"/>
</dbReference>
<sequence>MFSNCQLEYIKAISPIHAGTGQGLGLIDMPIQRESHTSFPKIEGSSLKGAIKFHIYNEIRDYNRPFEDDKNKIEFTTFYDIFGSDENDSNDDSKASRIVFTDAKLLFFPVKAVDRLFYYVSCPYILKRWQDEIESDAKFDYSSELKEGNCICFNGQEKIILEDYLFESKSKDKDEKIFEDDKLKSILNKENTIIVSDQDFIDLVTMYIEVITRNKINPKTGTAEASGLFTEEYLPSESILYYQVLESPRFSEKANKNGDDNKKLQKPIEYYNKKLSTIFQIGGNKTIGKGLVKRLENISSDKDE</sequence>
<accession>A0A1I4M304</accession>